<reference evidence="2" key="2">
    <citation type="submission" date="2025-09" db="UniProtKB">
        <authorList>
            <consortium name="Ensembl"/>
        </authorList>
    </citation>
    <scope>IDENTIFICATION</scope>
</reference>
<dbReference type="PROSITE" id="PS51390">
    <property type="entry name" value="WAP"/>
    <property type="match status" value="1"/>
</dbReference>
<evidence type="ECO:0000313" key="3">
    <source>
        <dbReference type="Proteomes" id="UP000694396"/>
    </source>
</evidence>
<dbReference type="SMART" id="SM00217">
    <property type="entry name" value="WAP"/>
    <property type="match status" value="1"/>
</dbReference>
<protein>
    <recommendedName>
        <fullName evidence="1">WAP domain-containing protein</fullName>
    </recommendedName>
</protein>
<dbReference type="InterPro" id="IPR008197">
    <property type="entry name" value="WAP_dom"/>
</dbReference>
<dbReference type="GO" id="GO:0005615">
    <property type="term" value="C:extracellular space"/>
    <property type="evidence" value="ECO:0007669"/>
    <property type="project" value="TreeGrafter"/>
</dbReference>
<dbReference type="PANTHER" id="PTHR19441:SF95">
    <property type="entry name" value="PERLWAPIN ISOFORM X1"/>
    <property type="match status" value="1"/>
</dbReference>
<dbReference type="Proteomes" id="UP000694396">
    <property type="component" value="Unplaced"/>
</dbReference>
<organism evidence="2 3">
    <name type="scientific">Cyanoderma ruficeps</name>
    <name type="common">rufous-capped babbler</name>
    <dbReference type="NCBI Taxonomy" id="181631"/>
    <lineage>
        <taxon>Eukaryota</taxon>
        <taxon>Metazoa</taxon>
        <taxon>Chordata</taxon>
        <taxon>Craniata</taxon>
        <taxon>Vertebrata</taxon>
        <taxon>Euteleostomi</taxon>
        <taxon>Archelosauria</taxon>
        <taxon>Archosauria</taxon>
        <taxon>Dinosauria</taxon>
        <taxon>Saurischia</taxon>
        <taxon>Theropoda</taxon>
        <taxon>Coelurosauria</taxon>
        <taxon>Aves</taxon>
        <taxon>Neognathae</taxon>
        <taxon>Neoaves</taxon>
        <taxon>Telluraves</taxon>
        <taxon>Australaves</taxon>
        <taxon>Passeriformes</taxon>
        <taxon>Sylvioidea</taxon>
        <taxon>Timaliidae</taxon>
        <taxon>Cyanoderma</taxon>
    </lineage>
</organism>
<dbReference type="PRINTS" id="PR00003">
    <property type="entry name" value="4DISULPHCORE"/>
</dbReference>
<proteinExistence type="predicted"/>
<feature type="domain" description="WAP" evidence="1">
    <location>
        <begin position="17"/>
        <end position="65"/>
    </location>
</feature>
<name>A0A8C3QS32_9PASS</name>
<dbReference type="GO" id="GO:0004867">
    <property type="term" value="F:serine-type endopeptidase inhibitor activity"/>
    <property type="evidence" value="ECO:0007669"/>
    <property type="project" value="TreeGrafter"/>
</dbReference>
<dbReference type="InterPro" id="IPR050514">
    <property type="entry name" value="WAP_four-disulfide_core"/>
</dbReference>
<dbReference type="InterPro" id="IPR036645">
    <property type="entry name" value="Elafin-like_sf"/>
</dbReference>
<evidence type="ECO:0000313" key="2">
    <source>
        <dbReference type="Ensembl" id="ENSCRFP00000010344.1"/>
    </source>
</evidence>
<dbReference type="GO" id="GO:0019731">
    <property type="term" value="P:antibacterial humoral response"/>
    <property type="evidence" value="ECO:0007669"/>
    <property type="project" value="TreeGrafter"/>
</dbReference>
<reference evidence="2" key="1">
    <citation type="submission" date="2025-08" db="UniProtKB">
        <authorList>
            <consortium name="Ensembl"/>
        </authorList>
    </citation>
    <scope>IDENTIFICATION</scope>
</reference>
<dbReference type="GO" id="GO:0045087">
    <property type="term" value="P:innate immune response"/>
    <property type="evidence" value="ECO:0007669"/>
    <property type="project" value="TreeGrafter"/>
</dbReference>
<dbReference type="AlphaFoldDB" id="A0A8C3QS32"/>
<dbReference type="Gene3D" id="4.10.75.10">
    <property type="entry name" value="Elafin-like"/>
    <property type="match status" value="1"/>
</dbReference>
<evidence type="ECO:0000259" key="1">
    <source>
        <dbReference type="PROSITE" id="PS51390"/>
    </source>
</evidence>
<sequence>APGTRALPSPSLHPHRGLSKPGFCPWKRVQRRAAACPNRCTDDRDCPGEHKCCFSSCGLACTPPDTERVFLHHSSYQLASHMEL</sequence>
<dbReference type="Pfam" id="PF00095">
    <property type="entry name" value="WAP"/>
    <property type="match status" value="1"/>
</dbReference>
<keyword evidence="3" id="KW-1185">Reference proteome</keyword>
<dbReference type="Ensembl" id="ENSCRFT00000010714.1">
    <property type="protein sequence ID" value="ENSCRFP00000010344.1"/>
    <property type="gene ID" value="ENSCRFG00000008090.1"/>
</dbReference>
<dbReference type="SUPFAM" id="SSF57256">
    <property type="entry name" value="Elafin-like"/>
    <property type="match status" value="1"/>
</dbReference>
<dbReference type="CDD" id="cd00199">
    <property type="entry name" value="WAP"/>
    <property type="match status" value="1"/>
</dbReference>
<dbReference type="PANTHER" id="PTHR19441">
    <property type="entry name" value="WHEY ACDIC PROTEIN WAP"/>
    <property type="match status" value="1"/>
</dbReference>
<dbReference type="FunFam" id="4.10.75.10:FF:000001">
    <property type="entry name" value="Anosmin 1"/>
    <property type="match status" value="1"/>
</dbReference>
<accession>A0A8C3QS32</accession>